<dbReference type="InterPro" id="IPR052155">
    <property type="entry name" value="Biofilm_reg_signaling"/>
</dbReference>
<dbReference type="Gene3D" id="3.30.70.270">
    <property type="match status" value="1"/>
</dbReference>
<dbReference type="PANTHER" id="PTHR44757">
    <property type="entry name" value="DIGUANYLATE CYCLASE DGCP"/>
    <property type="match status" value="1"/>
</dbReference>
<dbReference type="PROSITE" id="PS50883">
    <property type="entry name" value="EAL"/>
    <property type="match status" value="1"/>
</dbReference>
<dbReference type="Proteomes" id="UP000015462">
    <property type="component" value="Unassembled WGS sequence"/>
</dbReference>
<dbReference type="PANTHER" id="PTHR44757:SF4">
    <property type="entry name" value="DIGUANYLATE CYCLASE DGCE-RELATED"/>
    <property type="match status" value="1"/>
</dbReference>
<dbReference type="InterPro" id="IPR035965">
    <property type="entry name" value="PAS-like_dom_sf"/>
</dbReference>
<comment type="caution">
    <text evidence="5">The sequence shown here is derived from an EMBL/GenBank/DDBJ whole genome shotgun (WGS) entry which is preliminary data.</text>
</comment>
<gene>
    <name evidence="5" type="ORF">L196_08116</name>
</gene>
<sequence>MLKKPLKTVPLRYGTLNITKPMKDDMFNQKGFLINEQKPLSNPSSTVKPHIAAKAQKKLKDQQARINQPEKETSNIKEKLSIERDFLQATMESVHEGVIVTDLNGIIHYSNPAAHKLLNTQQKDCTHQAIDEVLILKTNESLPIELVNINKETLEAKQQVAFIEHEDGNKSTIEWSRTFITNKNAERLGLVFTINDITTAYHLTNQLKHQASHDTLTGLLNRGEFSRRLANCLSATQEANIRHSLIFIDLDQFKIVNDTCGHQGGDQLLRQLSSILSPLVRGRDTLARLGGDEFAILLEACPKEAALKVANDVLSTIQKFRFTCDHKTFNIGASMGIAHFSSGLQSESDPLTVADAACYKAKEEGRNCIIEMDISNVQQQPGIPQHQMQWLNKLNTALDTDQFILYQQRIAPTNPGSNQSLHYEVLLRIKDNERLISPGAFLPPAERYGLIHRIDHWVIKNTLAWLSEHPDVLAKTKLCSINLSGLSLSDEDLSHYVTRYLKQYAIDCKKICFEITESSAIQNLSLAFEFIHNMHELGCSFSLDDFGTGMSSFSYLKQLPVNHLKIDGSFIRHIESDPIDLAMTRSINEIGHVMGMSTIAEFVENEEIFQLLRQLGVDYAQGYHIAKPAPLDELLDHLT</sequence>
<evidence type="ECO:0000259" key="4">
    <source>
        <dbReference type="PROSITE" id="PS50887"/>
    </source>
</evidence>
<dbReference type="PROSITE" id="PS50887">
    <property type="entry name" value="GGDEF"/>
    <property type="match status" value="1"/>
</dbReference>
<proteinExistence type="predicted"/>
<dbReference type="SUPFAM" id="SSF55073">
    <property type="entry name" value="Nucleotide cyclase"/>
    <property type="match status" value="1"/>
</dbReference>
<dbReference type="SUPFAM" id="SSF141868">
    <property type="entry name" value="EAL domain-like"/>
    <property type="match status" value="1"/>
</dbReference>
<dbReference type="NCBIfam" id="TIGR00229">
    <property type="entry name" value="sensory_box"/>
    <property type="match status" value="1"/>
</dbReference>
<dbReference type="SUPFAM" id="SSF55785">
    <property type="entry name" value="PYP-like sensor domain (PAS domain)"/>
    <property type="match status" value="1"/>
</dbReference>
<dbReference type="SMART" id="SM00267">
    <property type="entry name" value="GGDEF"/>
    <property type="match status" value="1"/>
</dbReference>
<protein>
    <submittedName>
        <fullName evidence="5">PAS/PAC sensor-containing diguanylate cyclase/phosphodiesterase</fullName>
    </submittedName>
</protein>
<evidence type="ECO:0000256" key="1">
    <source>
        <dbReference type="ARBA" id="ARBA00001946"/>
    </source>
</evidence>
<feature type="domain" description="PAS" evidence="2">
    <location>
        <begin position="83"/>
        <end position="124"/>
    </location>
</feature>
<dbReference type="Pfam" id="PF00989">
    <property type="entry name" value="PAS"/>
    <property type="match status" value="1"/>
</dbReference>
<dbReference type="InterPro" id="IPR035919">
    <property type="entry name" value="EAL_sf"/>
</dbReference>
<dbReference type="InterPro" id="IPR029787">
    <property type="entry name" value="Nucleotide_cyclase"/>
</dbReference>
<dbReference type="GO" id="GO:0003824">
    <property type="term" value="F:catalytic activity"/>
    <property type="evidence" value="ECO:0007669"/>
    <property type="project" value="UniProtKB-ARBA"/>
</dbReference>
<dbReference type="Pfam" id="PF00563">
    <property type="entry name" value="EAL"/>
    <property type="match status" value="1"/>
</dbReference>
<dbReference type="EMBL" id="ASHL01000006">
    <property type="protein sequence ID" value="EPD12819.1"/>
    <property type="molecule type" value="Genomic_DNA"/>
</dbReference>
<keyword evidence="6" id="KW-1185">Reference proteome</keyword>
<reference evidence="5 6" key="1">
    <citation type="journal article" date="2013" name="Genome Announc.">
        <title>Genome Sequence of the Pyrene- and Fluoranthene-Degrading Bacterium Cycloclasticus sp. Strain PY97M.</title>
        <authorList>
            <person name="Cui Z."/>
            <person name="Xu G."/>
            <person name="Li Q."/>
            <person name="Gao W."/>
            <person name="Zheng L."/>
        </authorList>
    </citation>
    <scope>NUCLEOTIDE SEQUENCE [LARGE SCALE GENOMIC DNA]</scope>
    <source>
        <strain evidence="5 6">PY97M</strain>
    </source>
</reference>
<dbReference type="InterPro" id="IPR001633">
    <property type="entry name" value="EAL_dom"/>
</dbReference>
<dbReference type="FunFam" id="3.30.70.270:FF:000001">
    <property type="entry name" value="Diguanylate cyclase domain protein"/>
    <property type="match status" value="1"/>
</dbReference>
<dbReference type="SMART" id="SM00052">
    <property type="entry name" value="EAL"/>
    <property type="match status" value="1"/>
</dbReference>
<dbReference type="CDD" id="cd01949">
    <property type="entry name" value="GGDEF"/>
    <property type="match status" value="1"/>
</dbReference>
<evidence type="ECO:0000259" key="2">
    <source>
        <dbReference type="PROSITE" id="PS50112"/>
    </source>
</evidence>
<evidence type="ECO:0000313" key="6">
    <source>
        <dbReference type="Proteomes" id="UP000015462"/>
    </source>
</evidence>
<dbReference type="InterPro" id="IPR043128">
    <property type="entry name" value="Rev_trsase/Diguanyl_cyclase"/>
</dbReference>
<accession>A0AB33Z149</accession>
<dbReference type="InterPro" id="IPR013767">
    <property type="entry name" value="PAS_fold"/>
</dbReference>
<dbReference type="InterPro" id="IPR000160">
    <property type="entry name" value="GGDEF_dom"/>
</dbReference>
<feature type="domain" description="GGDEF" evidence="4">
    <location>
        <begin position="241"/>
        <end position="374"/>
    </location>
</feature>
<dbReference type="CDD" id="cd00130">
    <property type="entry name" value="PAS"/>
    <property type="match status" value="1"/>
</dbReference>
<dbReference type="InterPro" id="IPR000014">
    <property type="entry name" value="PAS"/>
</dbReference>
<feature type="domain" description="EAL" evidence="3">
    <location>
        <begin position="387"/>
        <end position="639"/>
    </location>
</feature>
<dbReference type="NCBIfam" id="TIGR00254">
    <property type="entry name" value="GGDEF"/>
    <property type="match status" value="1"/>
</dbReference>
<organism evidence="5 6">
    <name type="scientific">Cycloclasticus pugetii</name>
    <dbReference type="NCBI Taxonomy" id="34068"/>
    <lineage>
        <taxon>Bacteria</taxon>
        <taxon>Pseudomonadati</taxon>
        <taxon>Pseudomonadota</taxon>
        <taxon>Gammaproteobacteria</taxon>
        <taxon>Thiotrichales</taxon>
        <taxon>Piscirickettsiaceae</taxon>
        <taxon>Cycloclasticus</taxon>
    </lineage>
</organism>
<dbReference type="SMART" id="SM00091">
    <property type="entry name" value="PAS"/>
    <property type="match status" value="1"/>
</dbReference>
<dbReference type="PROSITE" id="PS50112">
    <property type="entry name" value="PAS"/>
    <property type="match status" value="1"/>
</dbReference>
<name>A0AB33Z149_9GAMM</name>
<comment type="cofactor">
    <cofactor evidence="1">
        <name>Mg(2+)</name>
        <dbReference type="ChEBI" id="CHEBI:18420"/>
    </cofactor>
</comment>
<dbReference type="Pfam" id="PF00990">
    <property type="entry name" value="GGDEF"/>
    <property type="match status" value="1"/>
</dbReference>
<dbReference type="Gene3D" id="3.30.450.20">
    <property type="entry name" value="PAS domain"/>
    <property type="match status" value="1"/>
</dbReference>
<evidence type="ECO:0000259" key="3">
    <source>
        <dbReference type="PROSITE" id="PS50883"/>
    </source>
</evidence>
<evidence type="ECO:0000313" key="5">
    <source>
        <dbReference type="EMBL" id="EPD12819.1"/>
    </source>
</evidence>
<dbReference type="AlphaFoldDB" id="A0AB33Z149"/>
<dbReference type="Gene3D" id="3.20.20.450">
    <property type="entry name" value="EAL domain"/>
    <property type="match status" value="1"/>
</dbReference>
<dbReference type="GO" id="GO:0006355">
    <property type="term" value="P:regulation of DNA-templated transcription"/>
    <property type="evidence" value="ECO:0007669"/>
    <property type="project" value="InterPro"/>
</dbReference>
<dbReference type="CDD" id="cd01948">
    <property type="entry name" value="EAL"/>
    <property type="match status" value="1"/>
</dbReference>